<dbReference type="SUPFAM" id="SSF49785">
    <property type="entry name" value="Galactose-binding domain-like"/>
    <property type="match status" value="1"/>
</dbReference>
<dbReference type="PANTHER" id="PTHR42732">
    <property type="entry name" value="BETA-GALACTOSIDASE"/>
    <property type="match status" value="1"/>
</dbReference>
<dbReference type="Proteomes" id="UP001596150">
    <property type="component" value="Unassembled WGS sequence"/>
</dbReference>
<evidence type="ECO:0000259" key="3">
    <source>
        <dbReference type="Pfam" id="PF02836"/>
    </source>
</evidence>
<dbReference type="InterPro" id="IPR008979">
    <property type="entry name" value="Galactose-bd-like_sf"/>
</dbReference>
<dbReference type="EMBL" id="JBHSML010000003">
    <property type="protein sequence ID" value="MFC5515358.1"/>
    <property type="molecule type" value="Genomic_DNA"/>
</dbReference>
<dbReference type="InterPro" id="IPR006102">
    <property type="entry name" value="Ig-like_GH2"/>
</dbReference>
<evidence type="ECO:0000313" key="5">
    <source>
        <dbReference type="Proteomes" id="UP001596150"/>
    </source>
</evidence>
<evidence type="ECO:0000313" key="4">
    <source>
        <dbReference type="EMBL" id="MFC5515358.1"/>
    </source>
</evidence>
<keyword evidence="4" id="KW-0378">Hydrolase</keyword>
<dbReference type="InterPro" id="IPR017853">
    <property type="entry name" value="GH"/>
</dbReference>
<protein>
    <submittedName>
        <fullName evidence="4">Glycoside hydrolase family 2 protein</fullName>
    </submittedName>
</protein>
<dbReference type="Pfam" id="PF02836">
    <property type="entry name" value="Glyco_hydro_2_C"/>
    <property type="match status" value="1"/>
</dbReference>
<feature type="domain" description="Glycoside hydrolase family 2 catalytic" evidence="3">
    <location>
        <begin position="318"/>
        <end position="451"/>
    </location>
</feature>
<reference evidence="5" key="1">
    <citation type="journal article" date="2019" name="Int. J. Syst. Evol. Microbiol.">
        <title>The Global Catalogue of Microorganisms (GCM) 10K type strain sequencing project: providing services to taxonomists for standard genome sequencing and annotation.</title>
        <authorList>
            <consortium name="The Broad Institute Genomics Platform"/>
            <consortium name="The Broad Institute Genome Sequencing Center for Infectious Disease"/>
            <person name="Wu L."/>
            <person name="Ma J."/>
        </authorList>
    </citation>
    <scope>NUCLEOTIDE SEQUENCE [LARGE SCALE GENOMIC DNA]</scope>
    <source>
        <strain evidence="5">KACC 12633</strain>
    </source>
</reference>
<dbReference type="Gene3D" id="2.60.120.260">
    <property type="entry name" value="Galactose-binding domain-like"/>
    <property type="match status" value="1"/>
</dbReference>
<organism evidence="4 5">
    <name type="scientific">Kaistia terrae</name>
    <dbReference type="NCBI Taxonomy" id="537017"/>
    <lineage>
        <taxon>Bacteria</taxon>
        <taxon>Pseudomonadati</taxon>
        <taxon>Pseudomonadota</taxon>
        <taxon>Alphaproteobacteria</taxon>
        <taxon>Hyphomicrobiales</taxon>
        <taxon>Kaistiaceae</taxon>
        <taxon>Kaistia</taxon>
    </lineage>
</organism>
<comment type="similarity">
    <text evidence="1">Belongs to the glycosyl hydrolase 2 family.</text>
</comment>
<dbReference type="Gene3D" id="3.20.20.80">
    <property type="entry name" value="Glycosidases"/>
    <property type="match status" value="1"/>
</dbReference>
<comment type="caution">
    <text evidence="4">The sequence shown here is derived from an EMBL/GenBank/DDBJ whole genome shotgun (WGS) entry which is preliminary data.</text>
</comment>
<dbReference type="InterPro" id="IPR036156">
    <property type="entry name" value="Beta-gal/glucu_dom_sf"/>
</dbReference>
<sequence length="609" mass="68914">MVYSTHPRPQMERSQWQPLDGAWQFAYDDKAQWQRPDQPDFALTIQVPYVPESPRSGIHDEGFHPVVWYRRTVELTDELAPDAAQDLILHFGAIDYASDIWIDGQHAASHFGGHTPVRIALGSLIKGRSFEIVVRAEDDPADMHKPRGKQDWLAKPHGIWYPRTTGIWQSVWIERVGRSHVDRLHWSADFARFEIRLDARVAQPQGCRLKVKLSLDGRVLVEDEYAVSGKDTGRVIALPDPGIDDARAQYVWSPEHPQLIDAEVTLVDANGAVVDAVKSYTAMRGVSTANGRFVMNGRSYFLRLVLDQGYWREGIMTASDDELRRDVELTKQLGFNGVRKHQKIENPRFLYWADVLGLLVWEEMPSAYAFSTEAITRVTAEWQEAIERDFSHPSIVAWVPFNESWGIPELPHDARQRSYQQALYHLTKSLDPTRPVSGNDGWEQMATDIFAVHDYHYSGDVLDGRYRSEAVFRDTLTTFRSAGRALALEGHAWAGQPVMLTEFGGIAFFMGQESGWGYSQAKDADDFLVRYADVLRGATGSSLLAGYCYTQLTDTYQEQNGVLTMDRKPKADIARIRAANLGVSVERLSEDPLGYSARWVARQAGIQKN</sequence>
<dbReference type="SUPFAM" id="SSF51445">
    <property type="entry name" value="(Trans)glycosidases"/>
    <property type="match status" value="1"/>
</dbReference>
<dbReference type="Pfam" id="PF00703">
    <property type="entry name" value="Glyco_hydro_2"/>
    <property type="match status" value="1"/>
</dbReference>
<dbReference type="InterPro" id="IPR006103">
    <property type="entry name" value="Glyco_hydro_2_cat"/>
</dbReference>
<accession>A0ABW0PSB7</accession>
<evidence type="ECO:0000256" key="1">
    <source>
        <dbReference type="ARBA" id="ARBA00007401"/>
    </source>
</evidence>
<dbReference type="PANTHER" id="PTHR42732:SF2">
    <property type="entry name" value="BETA-MANNOSIDASE"/>
    <property type="match status" value="1"/>
</dbReference>
<evidence type="ECO:0000259" key="2">
    <source>
        <dbReference type="Pfam" id="PF00703"/>
    </source>
</evidence>
<dbReference type="GO" id="GO:0016787">
    <property type="term" value="F:hydrolase activity"/>
    <property type="evidence" value="ECO:0007669"/>
    <property type="project" value="UniProtKB-KW"/>
</dbReference>
<dbReference type="RefSeq" id="WP_266342386.1">
    <property type="nucleotide sequence ID" value="NZ_JAPKNH010000001.1"/>
</dbReference>
<keyword evidence="5" id="KW-1185">Reference proteome</keyword>
<feature type="domain" description="Glycoside hydrolase family 2 immunoglobulin-like beta-sandwich" evidence="2">
    <location>
        <begin position="183"/>
        <end position="284"/>
    </location>
</feature>
<proteinExistence type="inferred from homology"/>
<dbReference type="SUPFAM" id="SSF49303">
    <property type="entry name" value="beta-Galactosidase/glucuronidase domain"/>
    <property type="match status" value="1"/>
</dbReference>
<name>A0ABW0PSB7_9HYPH</name>
<dbReference type="InterPro" id="IPR051913">
    <property type="entry name" value="GH2_Domain-Containing"/>
</dbReference>
<gene>
    <name evidence="4" type="ORF">ACFPP9_06215</name>
</gene>